<sequence length="253" mass="29298">MSTNGITHLKTILFNNKRFKIQSLQRTNDKLKENFMFYDGIATFKNKNPSGTIYCTCIYPIREFNTSQLYKSFKDKDMITITYHHGELLLKRNISMTENNFTNLITVVFNNERIEVRNLQTINGKKKRNFNGTSVVFIDTNPNGALSCTYQLHQDIIPLTYSHGDLHLKSNCPMDQGNSVNLKTVLFNKKSVEVNDLESIILLDVKYTYDELNFSPNCSKEKNDFNQLKTIVLNDNRIEVKDLDDAKISQKEN</sequence>
<proteinExistence type="predicted"/>
<accession>A0A0N5BVD2</accession>
<feature type="domain" description="DUF7583" evidence="1">
    <location>
        <begin position="160"/>
        <end position="199"/>
    </location>
</feature>
<keyword evidence="2" id="KW-1185">Reference proteome</keyword>
<dbReference type="InterPro" id="IPR056005">
    <property type="entry name" value="DUF7583"/>
</dbReference>
<evidence type="ECO:0000313" key="3">
    <source>
        <dbReference type="WBParaSite" id="SPAL_0000979500.1"/>
    </source>
</evidence>
<evidence type="ECO:0000259" key="1">
    <source>
        <dbReference type="Pfam" id="PF24486"/>
    </source>
</evidence>
<dbReference type="Pfam" id="PF24486">
    <property type="entry name" value="DUF7583"/>
    <property type="match status" value="4"/>
</dbReference>
<dbReference type="WBParaSite" id="SPAL_0000979500.1">
    <property type="protein sequence ID" value="SPAL_0000979500.1"/>
    <property type="gene ID" value="SPAL_0000979500"/>
</dbReference>
<organism evidence="2 3">
    <name type="scientific">Strongyloides papillosus</name>
    <name type="common">Intestinal threadworm</name>
    <dbReference type="NCBI Taxonomy" id="174720"/>
    <lineage>
        <taxon>Eukaryota</taxon>
        <taxon>Metazoa</taxon>
        <taxon>Ecdysozoa</taxon>
        <taxon>Nematoda</taxon>
        <taxon>Chromadorea</taxon>
        <taxon>Rhabditida</taxon>
        <taxon>Tylenchina</taxon>
        <taxon>Panagrolaimomorpha</taxon>
        <taxon>Strongyloidoidea</taxon>
        <taxon>Strongyloididae</taxon>
        <taxon>Strongyloides</taxon>
    </lineage>
</organism>
<reference evidence="3" key="1">
    <citation type="submission" date="2017-02" db="UniProtKB">
        <authorList>
            <consortium name="WormBaseParasite"/>
        </authorList>
    </citation>
    <scope>IDENTIFICATION</scope>
</reference>
<name>A0A0N5BVD2_STREA</name>
<dbReference type="Proteomes" id="UP000046392">
    <property type="component" value="Unplaced"/>
</dbReference>
<feature type="domain" description="DUF7583" evidence="1">
    <location>
        <begin position="79"/>
        <end position="157"/>
    </location>
</feature>
<feature type="domain" description="DUF7583" evidence="1">
    <location>
        <begin position="5"/>
        <end position="71"/>
    </location>
</feature>
<protein>
    <recommendedName>
        <fullName evidence="1">DUF7583 domain-containing protein</fullName>
    </recommendedName>
</protein>
<dbReference type="AlphaFoldDB" id="A0A0N5BVD2"/>
<feature type="domain" description="DUF7583" evidence="1">
    <location>
        <begin position="204"/>
        <end position="248"/>
    </location>
</feature>
<evidence type="ECO:0000313" key="2">
    <source>
        <dbReference type="Proteomes" id="UP000046392"/>
    </source>
</evidence>